<organism evidence="1">
    <name type="scientific">Solibacter usitatus (strain Ellin6076)</name>
    <dbReference type="NCBI Taxonomy" id="234267"/>
    <lineage>
        <taxon>Bacteria</taxon>
        <taxon>Pseudomonadati</taxon>
        <taxon>Acidobacteriota</taxon>
        <taxon>Terriglobia</taxon>
        <taxon>Bryobacterales</taxon>
        <taxon>Solibacteraceae</taxon>
        <taxon>Candidatus Solibacter</taxon>
    </lineage>
</organism>
<dbReference type="InParanoid" id="Q024Q6"/>
<dbReference type="EMBL" id="CP000473">
    <property type="protein sequence ID" value="ABJ83520.1"/>
    <property type="molecule type" value="Genomic_DNA"/>
</dbReference>
<evidence type="ECO:0000313" key="1">
    <source>
        <dbReference type="EMBL" id="ABJ83520.1"/>
    </source>
</evidence>
<accession>Q024Q6</accession>
<reference evidence="1" key="1">
    <citation type="submission" date="2006-10" db="EMBL/GenBank/DDBJ databases">
        <title>Complete sequence of Solibacter usitatus Ellin6076.</title>
        <authorList>
            <consortium name="US DOE Joint Genome Institute"/>
            <person name="Copeland A."/>
            <person name="Lucas S."/>
            <person name="Lapidus A."/>
            <person name="Barry K."/>
            <person name="Detter J.C."/>
            <person name="Glavina del Rio T."/>
            <person name="Hammon N."/>
            <person name="Israni S."/>
            <person name="Dalin E."/>
            <person name="Tice H."/>
            <person name="Pitluck S."/>
            <person name="Thompson L.S."/>
            <person name="Brettin T."/>
            <person name="Bruce D."/>
            <person name="Han C."/>
            <person name="Tapia R."/>
            <person name="Gilna P."/>
            <person name="Schmutz J."/>
            <person name="Larimer F."/>
            <person name="Land M."/>
            <person name="Hauser L."/>
            <person name="Kyrpides N."/>
            <person name="Mikhailova N."/>
            <person name="Janssen P.H."/>
            <person name="Kuske C.R."/>
            <person name="Richardson P."/>
        </authorList>
    </citation>
    <scope>NUCLEOTIDE SEQUENCE</scope>
    <source>
        <strain evidence="1">Ellin6076</strain>
    </source>
</reference>
<gene>
    <name evidence="1" type="ordered locus">Acid_2531</name>
</gene>
<dbReference type="HOGENOM" id="CLU_1244649_0_0_0"/>
<dbReference type="KEGG" id="sus:Acid_2531"/>
<protein>
    <submittedName>
        <fullName evidence="1">Uncharacterized protein</fullName>
    </submittedName>
</protein>
<proteinExistence type="predicted"/>
<name>Q024Q6_SOLUE</name>
<sequence>MPAQSPSYRMSSERAINVKVSSLLKRTTAANAFTSYLTELDSDMCSYRLHFRRIFSRKLVLPRHCAQYFFGFLISTSRLYGDYLLLRQLEPNIPTEPSPENQCRTDVFRSDEEATIRKRLQVKVQSLPCWSRFNPTNAFAAENQLRTRADYAESVVLHLPEIYGETTKVRALMRKAPYSTVFSDSYVSELLVRLEHIAHHASYGRHALEELSREDNWSVHSQ</sequence>
<dbReference type="AlphaFoldDB" id="Q024Q6"/>